<proteinExistence type="predicted"/>
<sequence length="87" mass="9454">MAGDAAAVTLYQDQHSKCEDREGGRRKQGREQPSRQAVPALEPDGKKVLLGSQVQDICLREQKLKASGAKRSWLGGEAQALSSVFVM</sequence>
<dbReference type="AlphaFoldDB" id="G5C2Y8"/>
<organism evidence="2 3">
    <name type="scientific">Heterocephalus glaber</name>
    <name type="common">Naked mole rat</name>
    <dbReference type="NCBI Taxonomy" id="10181"/>
    <lineage>
        <taxon>Eukaryota</taxon>
        <taxon>Metazoa</taxon>
        <taxon>Chordata</taxon>
        <taxon>Craniata</taxon>
        <taxon>Vertebrata</taxon>
        <taxon>Euteleostomi</taxon>
        <taxon>Mammalia</taxon>
        <taxon>Eutheria</taxon>
        <taxon>Euarchontoglires</taxon>
        <taxon>Glires</taxon>
        <taxon>Rodentia</taxon>
        <taxon>Hystricomorpha</taxon>
        <taxon>Bathyergidae</taxon>
        <taxon>Heterocephalus</taxon>
    </lineage>
</organism>
<dbReference type="InParanoid" id="G5C2Y8"/>
<accession>G5C2Y8</accession>
<evidence type="ECO:0000313" key="3">
    <source>
        <dbReference type="Proteomes" id="UP000006813"/>
    </source>
</evidence>
<evidence type="ECO:0000256" key="1">
    <source>
        <dbReference type="SAM" id="MobiDB-lite"/>
    </source>
</evidence>
<protein>
    <submittedName>
        <fullName evidence="2">Uncharacterized protein</fullName>
    </submittedName>
</protein>
<name>G5C2Y8_HETGA</name>
<reference evidence="2 3" key="1">
    <citation type="journal article" date="2011" name="Nature">
        <title>Genome sequencing reveals insights into physiology and longevity of the naked mole rat.</title>
        <authorList>
            <person name="Kim E.B."/>
            <person name="Fang X."/>
            <person name="Fushan A.A."/>
            <person name="Huang Z."/>
            <person name="Lobanov A.V."/>
            <person name="Han L."/>
            <person name="Marino S.M."/>
            <person name="Sun X."/>
            <person name="Turanov A.A."/>
            <person name="Yang P."/>
            <person name="Yim S.H."/>
            <person name="Zhao X."/>
            <person name="Kasaikina M.V."/>
            <person name="Stoletzki N."/>
            <person name="Peng C."/>
            <person name="Polak P."/>
            <person name="Xiong Z."/>
            <person name="Kiezun A."/>
            <person name="Zhu Y."/>
            <person name="Chen Y."/>
            <person name="Kryukov G.V."/>
            <person name="Zhang Q."/>
            <person name="Peshkin L."/>
            <person name="Yang L."/>
            <person name="Bronson R.T."/>
            <person name="Buffenstein R."/>
            <person name="Wang B."/>
            <person name="Han C."/>
            <person name="Li Q."/>
            <person name="Chen L."/>
            <person name="Zhao W."/>
            <person name="Sunyaev S.R."/>
            <person name="Park T.J."/>
            <person name="Zhang G."/>
            <person name="Wang J."/>
            <person name="Gladyshev V.N."/>
        </authorList>
    </citation>
    <scope>NUCLEOTIDE SEQUENCE [LARGE SCALE GENOMIC DNA]</scope>
</reference>
<dbReference type="Proteomes" id="UP000006813">
    <property type="component" value="Unassembled WGS sequence"/>
</dbReference>
<dbReference type="EMBL" id="JH173133">
    <property type="protein sequence ID" value="EHB15899.1"/>
    <property type="molecule type" value="Genomic_DNA"/>
</dbReference>
<feature type="region of interest" description="Disordered" evidence="1">
    <location>
        <begin position="1"/>
        <end position="41"/>
    </location>
</feature>
<feature type="compositionally biased region" description="Basic and acidic residues" evidence="1">
    <location>
        <begin position="14"/>
        <end position="33"/>
    </location>
</feature>
<gene>
    <name evidence="2" type="ORF">GW7_01693</name>
</gene>
<evidence type="ECO:0000313" key="2">
    <source>
        <dbReference type="EMBL" id="EHB15899.1"/>
    </source>
</evidence>